<feature type="region of interest" description="Disordered" evidence="1">
    <location>
        <begin position="43"/>
        <end position="118"/>
    </location>
</feature>
<protein>
    <recommendedName>
        <fullName evidence="4">Energy transducer TonB</fullName>
    </recommendedName>
</protein>
<feature type="compositionally biased region" description="Pro residues" evidence="1">
    <location>
        <begin position="53"/>
        <end position="63"/>
    </location>
</feature>
<evidence type="ECO:0008006" key="4">
    <source>
        <dbReference type="Google" id="ProtNLM"/>
    </source>
</evidence>
<evidence type="ECO:0000313" key="2">
    <source>
        <dbReference type="EMBL" id="MBO0418324.1"/>
    </source>
</evidence>
<evidence type="ECO:0000256" key="1">
    <source>
        <dbReference type="SAM" id="MobiDB-lite"/>
    </source>
</evidence>
<evidence type="ECO:0000313" key="3">
    <source>
        <dbReference type="Proteomes" id="UP000664349"/>
    </source>
</evidence>
<sequence length="187" mass="19446">MTVLTASSRPRPRGVAAALLLSLLAHGALLWLAKPGGGPNADAAPPLRIQLNPPAPAIVPPPARAVGSESPSRKPAVAPRHPPAAARIHAPVPGEGRNQGRLERNQGEASAPSPGLTLGGLRQQVREQAAAAPEKISPLQADPAKTKLARSIERAEKPDCKTRYSSFGLLAIPILAVQSAREDGCKW</sequence>
<gene>
    <name evidence="2" type="ORF">J1C50_22695</name>
</gene>
<feature type="compositionally biased region" description="Low complexity" evidence="1">
    <location>
        <begin position="75"/>
        <end position="93"/>
    </location>
</feature>
<organism evidence="2 3">
    <name type="scientific">Chromobacterium haemolyticum</name>
    <dbReference type="NCBI Taxonomy" id="394935"/>
    <lineage>
        <taxon>Bacteria</taxon>
        <taxon>Pseudomonadati</taxon>
        <taxon>Pseudomonadota</taxon>
        <taxon>Betaproteobacteria</taxon>
        <taxon>Neisseriales</taxon>
        <taxon>Chromobacteriaceae</taxon>
        <taxon>Chromobacterium</taxon>
    </lineage>
</organism>
<dbReference type="EMBL" id="JAFLRD010000030">
    <property type="protein sequence ID" value="MBO0418324.1"/>
    <property type="molecule type" value="Genomic_DNA"/>
</dbReference>
<dbReference type="RefSeq" id="WP_152596997.1">
    <property type="nucleotide sequence ID" value="NZ_JAEILV010000032.1"/>
</dbReference>
<accession>A0ABS3GUM6</accession>
<keyword evidence="3" id="KW-1185">Reference proteome</keyword>
<reference evidence="2 3" key="1">
    <citation type="submission" date="2021-03" db="EMBL/GenBank/DDBJ databases">
        <title>First Case of infection caused by Chromobacterium haemolyticum derived from water in China.</title>
        <authorList>
            <person name="Chen J."/>
            <person name="Liu C."/>
        </authorList>
    </citation>
    <scope>NUCLEOTIDE SEQUENCE [LARGE SCALE GENOMIC DNA]</scope>
    <source>
        <strain evidence="2 3">WJ-5</strain>
    </source>
</reference>
<dbReference type="Proteomes" id="UP000664349">
    <property type="component" value="Unassembled WGS sequence"/>
</dbReference>
<comment type="caution">
    <text evidence="2">The sequence shown here is derived from an EMBL/GenBank/DDBJ whole genome shotgun (WGS) entry which is preliminary data.</text>
</comment>
<proteinExistence type="predicted"/>
<name>A0ABS3GUM6_9NEIS</name>